<evidence type="ECO:0000256" key="1">
    <source>
        <dbReference type="ARBA" id="ARBA00010333"/>
    </source>
</evidence>
<dbReference type="RefSeq" id="WP_206593538.1">
    <property type="nucleotide sequence ID" value="NZ_JAFKCS010000005.1"/>
</dbReference>
<proteinExistence type="inferred from homology"/>
<accession>A0ABS3CTH6</accession>
<dbReference type="Proteomes" id="UP000663992">
    <property type="component" value="Unassembled WGS sequence"/>
</dbReference>
<dbReference type="PANTHER" id="PTHR35936">
    <property type="entry name" value="MEMBRANE-BOUND LYTIC MUREIN TRANSGLYCOSYLASE F"/>
    <property type="match status" value="1"/>
</dbReference>
<gene>
    <name evidence="4" type="ORF">J0A65_07635</name>
</gene>
<reference evidence="4 5" key="1">
    <citation type="submission" date="2021-03" db="EMBL/GenBank/DDBJ databases">
        <title>novel species isolated from a fishpond in China.</title>
        <authorList>
            <person name="Lu H."/>
            <person name="Cai Z."/>
        </authorList>
    </citation>
    <scope>NUCLEOTIDE SEQUENCE [LARGE SCALE GENOMIC DNA]</scope>
    <source>
        <strain evidence="4 5">Y57</strain>
    </source>
</reference>
<evidence type="ECO:0000313" key="4">
    <source>
        <dbReference type="EMBL" id="MBN7819731.1"/>
    </source>
</evidence>
<dbReference type="SMART" id="SM00062">
    <property type="entry name" value="PBPb"/>
    <property type="match status" value="1"/>
</dbReference>
<evidence type="ECO:0000259" key="3">
    <source>
        <dbReference type="SMART" id="SM00062"/>
    </source>
</evidence>
<comment type="caution">
    <text evidence="4">The sequence shown here is derived from an EMBL/GenBank/DDBJ whole genome shotgun (WGS) entry which is preliminary data.</text>
</comment>
<dbReference type="Gene3D" id="3.40.190.10">
    <property type="entry name" value="Periplasmic binding protein-like II"/>
    <property type="match status" value="2"/>
</dbReference>
<protein>
    <submittedName>
        <fullName evidence="4">Transporter substrate-binding domain-containing protein</fullName>
    </submittedName>
</protein>
<evidence type="ECO:0000313" key="5">
    <source>
        <dbReference type="Proteomes" id="UP000663992"/>
    </source>
</evidence>
<dbReference type="InterPro" id="IPR001638">
    <property type="entry name" value="Solute-binding_3/MltF_N"/>
</dbReference>
<dbReference type="Pfam" id="PF00497">
    <property type="entry name" value="SBP_bac_3"/>
    <property type="match status" value="1"/>
</dbReference>
<feature type="domain" description="Solute-binding protein family 3/N-terminal" evidence="3">
    <location>
        <begin position="26"/>
        <end position="245"/>
    </location>
</feature>
<dbReference type="SUPFAM" id="SSF53850">
    <property type="entry name" value="Periplasmic binding protein-like II"/>
    <property type="match status" value="1"/>
</dbReference>
<dbReference type="EMBL" id="JAFKCS010000005">
    <property type="protein sequence ID" value="MBN7819731.1"/>
    <property type="molecule type" value="Genomic_DNA"/>
</dbReference>
<dbReference type="PANTHER" id="PTHR35936:SF25">
    <property type="entry name" value="ABC TRANSPORTER SUBSTRATE-BINDING PROTEIN"/>
    <property type="match status" value="1"/>
</dbReference>
<keyword evidence="5" id="KW-1185">Reference proteome</keyword>
<comment type="similarity">
    <text evidence="1">Belongs to the bacterial solute-binding protein 3 family.</text>
</comment>
<keyword evidence="2" id="KW-0732">Signal</keyword>
<sequence>MNNYFLRNFISLIFVFVGLNEANAAEIKIAASLTIPPYILAESKSGMEVEIVREALLQSSHSMELSFVPLKRVYESIREGKVDAGMTLMKSDEHSDLYFSESHISYQNVAISLQKNDFKIDSVSDLKGKTVMAFQNATKYLGKEFDLVASDKSKYSEKANQDVQIAMLFSGKVDVIVLDINIFKSLRKQESRVDTSADIVVHELFPRNDMRVAFRDENLRNDFDLGLKKIKETKSYEQIISKYVE</sequence>
<organism evidence="4 5">
    <name type="scientific">Bowmanella yangjiangensis</name>
    <dbReference type="NCBI Taxonomy" id="2811230"/>
    <lineage>
        <taxon>Bacteria</taxon>
        <taxon>Pseudomonadati</taxon>
        <taxon>Pseudomonadota</taxon>
        <taxon>Gammaproteobacteria</taxon>
        <taxon>Alteromonadales</taxon>
        <taxon>Alteromonadaceae</taxon>
        <taxon>Bowmanella</taxon>
    </lineage>
</organism>
<name>A0ABS3CTH6_9ALTE</name>
<evidence type="ECO:0000256" key="2">
    <source>
        <dbReference type="ARBA" id="ARBA00022729"/>
    </source>
</evidence>